<evidence type="ECO:0000313" key="2">
    <source>
        <dbReference type="EnsemblPlants" id="PAC:32912194.CDS.1"/>
    </source>
</evidence>
<reference evidence="1 3" key="2">
    <citation type="journal article" date="2018" name="Plant J.">
        <title>The Physcomitrella patens chromosome-scale assembly reveals moss genome structure and evolution.</title>
        <authorList>
            <person name="Lang D."/>
            <person name="Ullrich K.K."/>
            <person name="Murat F."/>
            <person name="Fuchs J."/>
            <person name="Jenkins J."/>
            <person name="Haas F.B."/>
            <person name="Piednoel M."/>
            <person name="Gundlach H."/>
            <person name="Van Bel M."/>
            <person name="Meyberg R."/>
            <person name="Vives C."/>
            <person name="Morata J."/>
            <person name="Symeonidi A."/>
            <person name="Hiss M."/>
            <person name="Muchero W."/>
            <person name="Kamisugi Y."/>
            <person name="Saleh O."/>
            <person name="Blanc G."/>
            <person name="Decker E.L."/>
            <person name="van Gessel N."/>
            <person name="Grimwood J."/>
            <person name="Hayes R.D."/>
            <person name="Graham S.W."/>
            <person name="Gunter L.E."/>
            <person name="McDaniel S.F."/>
            <person name="Hoernstein S.N.W."/>
            <person name="Larsson A."/>
            <person name="Li F.W."/>
            <person name="Perroud P.F."/>
            <person name="Phillips J."/>
            <person name="Ranjan P."/>
            <person name="Rokshar D.S."/>
            <person name="Rothfels C.J."/>
            <person name="Schneider L."/>
            <person name="Shu S."/>
            <person name="Stevenson D.W."/>
            <person name="Thummler F."/>
            <person name="Tillich M."/>
            <person name="Villarreal Aguilar J.C."/>
            <person name="Widiez T."/>
            <person name="Wong G.K."/>
            <person name="Wymore A."/>
            <person name="Zhang Y."/>
            <person name="Zimmer A.D."/>
            <person name="Quatrano R.S."/>
            <person name="Mayer K.F.X."/>
            <person name="Goodstein D."/>
            <person name="Casacuberta J.M."/>
            <person name="Vandepoele K."/>
            <person name="Reski R."/>
            <person name="Cuming A.C."/>
            <person name="Tuskan G.A."/>
            <person name="Maumus F."/>
            <person name="Salse J."/>
            <person name="Schmutz J."/>
            <person name="Rensing S.A."/>
        </authorList>
    </citation>
    <scope>NUCLEOTIDE SEQUENCE [LARGE SCALE GENOMIC DNA]</scope>
    <source>
        <strain evidence="2 3">cv. Gransden 2004</strain>
    </source>
</reference>
<name>A0A2K1K257_PHYPA</name>
<dbReference type="InParanoid" id="A0A2K1K257"/>
<evidence type="ECO:0000313" key="1">
    <source>
        <dbReference type="EMBL" id="PNR47852.1"/>
    </source>
</evidence>
<proteinExistence type="predicted"/>
<dbReference type="EMBL" id="ABEU02000009">
    <property type="protein sequence ID" value="PNR47852.1"/>
    <property type="molecule type" value="Genomic_DNA"/>
</dbReference>
<dbReference type="AlphaFoldDB" id="A0A2K1K257"/>
<organism evidence="1">
    <name type="scientific">Physcomitrium patens</name>
    <name type="common">Spreading-leaved earth moss</name>
    <name type="synonym">Physcomitrella patens</name>
    <dbReference type="NCBI Taxonomy" id="3218"/>
    <lineage>
        <taxon>Eukaryota</taxon>
        <taxon>Viridiplantae</taxon>
        <taxon>Streptophyta</taxon>
        <taxon>Embryophyta</taxon>
        <taxon>Bryophyta</taxon>
        <taxon>Bryophytina</taxon>
        <taxon>Bryopsida</taxon>
        <taxon>Funariidae</taxon>
        <taxon>Funariales</taxon>
        <taxon>Funariaceae</taxon>
        <taxon>Physcomitrium</taxon>
    </lineage>
</organism>
<dbReference type="Gramene" id="Pp3c9_5352V3.1">
    <property type="protein sequence ID" value="PAC:32912194.CDS.1"/>
    <property type="gene ID" value="Pp3c9_5352"/>
</dbReference>
<dbReference type="EnsemblPlants" id="Pp3c9_5352V3.1">
    <property type="protein sequence ID" value="PAC:32912194.CDS.1"/>
    <property type="gene ID" value="Pp3c9_5352"/>
</dbReference>
<gene>
    <name evidence="1" type="ORF">PHYPA_012325</name>
</gene>
<reference evidence="2" key="3">
    <citation type="submission" date="2020-12" db="UniProtKB">
        <authorList>
            <consortium name="EnsemblPlants"/>
        </authorList>
    </citation>
    <scope>IDENTIFICATION</scope>
</reference>
<protein>
    <submittedName>
        <fullName evidence="1 2">Uncharacterized protein</fullName>
    </submittedName>
</protein>
<accession>A0A2K1K257</accession>
<reference evidence="1 3" key="1">
    <citation type="journal article" date="2008" name="Science">
        <title>The Physcomitrella genome reveals evolutionary insights into the conquest of land by plants.</title>
        <authorList>
            <person name="Rensing S."/>
            <person name="Lang D."/>
            <person name="Zimmer A."/>
            <person name="Terry A."/>
            <person name="Salamov A."/>
            <person name="Shapiro H."/>
            <person name="Nishiyama T."/>
            <person name="Perroud P.-F."/>
            <person name="Lindquist E."/>
            <person name="Kamisugi Y."/>
            <person name="Tanahashi T."/>
            <person name="Sakakibara K."/>
            <person name="Fujita T."/>
            <person name="Oishi K."/>
            <person name="Shin-I T."/>
            <person name="Kuroki Y."/>
            <person name="Toyoda A."/>
            <person name="Suzuki Y."/>
            <person name="Hashimoto A."/>
            <person name="Yamaguchi K."/>
            <person name="Sugano A."/>
            <person name="Kohara Y."/>
            <person name="Fujiyama A."/>
            <person name="Anterola A."/>
            <person name="Aoki S."/>
            <person name="Ashton N."/>
            <person name="Barbazuk W.B."/>
            <person name="Barker E."/>
            <person name="Bennetzen J."/>
            <person name="Bezanilla M."/>
            <person name="Blankenship R."/>
            <person name="Cho S.H."/>
            <person name="Dutcher S."/>
            <person name="Estelle M."/>
            <person name="Fawcett J.A."/>
            <person name="Gundlach H."/>
            <person name="Hanada K."/>
            <person name="Heyl A."/>
            <person name="Hicks K.A."/>
            <person name="Hugh J."/>
            <person name="Lohr M."/>
            <person name="Mayer K."/>
            <person name="Melkozernov A."/>
            <person name="Murata T."/>
            <person name="Nelson D."/>
            <person name="Pils B."/>
            <person name="Prigge M."/>
            <person name="Reiss B."/>
            <person name="Renner T."/>
            <person name="Rombauts S."/>
            <person name="Rushton P."/>
            <person name="Sanderfoot A."/>
            <person name="Schween G."/>
            <person name="Shiu S.-H."/>
            <person name="Stueber K."/>
            <person name="Theodoulou F.L."/>
            <person name="Tu H."/>
            <person name="Van de Peer Y."/>
            <person name="Verrier P.J."/>
            <person name="Waters E."/>
            <person name="Wood A."/>
            <person name="Yang L."/>
            <person name="Cove D."/>
            <person name="Cuming A."/>
            <person name="Hasebe M."/>
            <person name="Lucas S."/>
            <person name="Mishler D.B."/>
            <person name="Reski R."/>
            <person name="Grigoriev I."/>
            <person name="Quatrano R.S."/>
            <person name="Boore J.L."/>
        </authorList>
    </citation>
    <scope>NUCLEOTIDE SEQUENCE [LARGE SCALE GENOMIC DNA]</scope>
    <source>
        <strain evidence="2 3">cv. Gransden 2004</strain>
    </source>
</reference>
<dbReference type="Proteomes" id="UP000006727">
    <property type="component" value="Chromosome 9"/>
</dbReference>
<evidence type="ECO:0000313" key="3">
    <source>
        <dbReference type="Proteomes" id="UP000006727"/>
    </source>
</evidence>
<sequence>MLGLSMPVLCSSLETSSLVGRLLLDMIHSARKNVIHNSRTEDSPQVGFSVNGVRRPEGLADFQIELNEALGKVGSSPFDEHVLRPLPSR</sequence>
<keyword evidence="3" id="KW-1185">Reference proteome</keyword>